<keyword evidence="2" id="KW-0963">Cytoplasm</keyword>
<dbReference type="RefSeq" id="WP_382416275.1">
    <property type="nucleotide sequence ID" value="NZ_AP031500.1"/>
</dbReference>
<comment type="caution">
    <text evidence="3">The sequence shown here is derived from an EMBL/GenBank/DDBJ whole genome shotgun (WGS) entry which is preliminary data.</text>
</comment>
<evidence type="ECO:0000256" key="1">
    <source>
        <dbReference type="ARBA" id="ARBA00007768"/>
    </source>
</evidence>
<proteinExistence type="inferred from homology"/>
<evidence type="ECO:0000256" key="2">
    <source>
        <dbReference type="HAMAP-Rule" id="MF_00795"/>
    </source>
</evidence>
<dbReference type="Proteomes" id="UP001595548">
    <property type="component" value="Unassembled WGS sequence"/>
</dbReference>
<gene>
    <name evidence="2" type="primary">cutC</name>
    <name evidence="3" type="ORF">ACFOEB_09965</name>
</gene>
<dbReference type="InterPro" id="IPR036822">
    <property type="entry name" value="CutC-like_dom_sf"/>
</dbReference>
<evidence type="ECO:0000313" key="4">
    <source>
        <dbReference type="Proteomes" id="UP001595548"/>
    </source>
</evidence>
<comment type="similarity">
    <text evidence="1 2">Belongs to the CutC family.</text>
</comment>
<dbReference type="InterPro" id="IPR005627">
    <property type="entry name" value="CutC-like"/>
</dbReference>
<sequence>MAKVIFEVCIDAPQALINAKQGGADRVELCAALVAGGLTPTRALMRFATAEAVPAHVMIRPRGGDFCFTAAEVQLMLDDIAQARDENMQGVVLGATHQDGTLDLETLAKLVAAASGMDITLHRAFDLTPDPFVALEQAIALGFNRILTSGQQKTALQGKQLLARLIDKADGRIEIMPGSGINAVNVRELATLMPLTCVHASCSEFIPQAPEAAIKLGFCATEGRRQTSLDVVQRMTDILVALGA</sequence>
<comment type="caution">
    <text evidence="2">Once thought to be involved in copper homeostasis, experiments in E.coli have shown this is not the case.</text>
</comment>
<dbReference type="SUPFAM" id="SSF110395">
    <property type="entry name" value="CutC-like"/>
    <property type="match status" value="1"/>
</dbReference>
<dbReference type="PANTHER" id="PTHR12598">
    <property type="entry name" value="COPPER HOMEOSTASIS PROTEIN CUTC"/>
    <property type="match status" value="1"/>
</dbReference>
<keyword evidence="4" id="KW-1185">Reference proteome</keyword>
<evidence type="ECO:0000313" key="3">
    <source>
        <dbReference type="EMBL" id="MFC3155523.1"/>
    </source>
</evidence>
<reference evidence="4" key="1">
    <citation type="journal article" date="2019" name="Int. J. Syst. Evol. Microbiol.">
        <title>The Global Catalogue of Microorganisms (GCM) 10K type strain sequencing project: providing services to taxonomists for standard genome sequencing and annotation.</title>
        <authorList>
            <consortium name="The Broad Institute Genomics Platform"/>
            <consortium name="The Broad Institute Genome Sequencing Center for Infectious Disease"/>
            <person name="Wu L."/>
            <person name="Ma J."/>
        </authorList>
    </citation>
    <scope>NUCLEOTIDE SEQUENCE [LARGE SCALE GENOMIC DNA]</scope>
    <source>
        <strain evidence="4">KCTC 52141</strain>
    </source>
</reference>
<dbReference type="HAMAP" id="MF_00795">
    <property type="entry name" value="CutC"/>
    <property type="match status" value="1"/>
</dbReference>
<accession>A0ABV7HNR4</accession>
<dbReference type="Gene3D" id="3.20.20.380">
    <property type="entry name" value="Copper homeostasis (CutC) domain"/>
    <property type="match status" value="1"/>
</dbReference>
<organism evidence="3 4">
    <name type="scientific">Gilvimarinus japonicus</name>
    <dbReference type="NCBI Taxonomy" id="1796469"/>
    <lineage>
        <taxon>Bacteria</taxon>
        <taxon>Pseudomonadati</taxon>
        <taxon>Pseudomonadota</taxon>
        <taxon>Gammaproteobacteria</taxon>
        <taxon>Cellvibrionales</taxon>
        <taxon>Cellvibrionaceae</taxon>
        <taxon>Gilvimarinus</taxon>
    </lineage>
</organism>
<dbReference type="EMBL" id="JBHRTL010000006">
    <property type="protein sequence ID" value="MFC3155523.1"/>
    <property type="molecule type" value="Genomic_DNA"/>
</dbReference>
<name>A0ABV7HNR4_9GAMM</name>
<protein>
    <recommendedName>
        <fullName evidence="2">PF03932 family protein CutC</fullName>
    </recommendedName>
</protein>
<dbReference type="PANTHER" id="PTHR12598:SF0">
    <property type="entry name" value="COPPER HOMEOSTASIS PROTEIN CUTC HOMOLOG"/>
    <property type="match status" value="1"/>
</dbReference>
<comment type="subcellular location">
    <subcellularLocation>
        <location evidence="2">Cytoplasm</location>
    </subcellularLocation>
</comment>
<dbReference type="Pfam" id="PF03932">
    <property type="entry name" value="CutC"/>
    <property type="match status" value="1"/>
</dbReference>